<dbReference type="Gene3D" id="2.40.128.110">
    <property type="entry name" value="Lipid/polyisoprenoid-binding, YceI-like"/>
    <property type="match status" value="1"/>
</dbReference>
<dbReference type="SUPFAM" id="SSF101874">
    <property type="entry name" value="YceI-like"/>
    <property type="match status" value="1"/>
</dbReference>
<dbReference type="PANTHER" id="PTHR34406:SF1">
    <property type="entry name" value="PROTEIN YCEI"/>
    <property type="match status" value="1"/>
</dbReference>
<evidence type="ECO:0000259" key="3">
    <source>
        <dbReference type="SMART" id="SM00867"/>
    </source>
</evidence>
<evidence type="ECO:0000256" key="2">
    <source>
        <dbReference type="SAM" id="MobiDB-lite"/>
    </source>
</evidence>
<accession>A0ABW6TY54</accession>
<dbReference type="EMBL" id="JBIAUT010000004">
    <property type="protein sequence ID" value="MFF4217503.1"/>
    <property type="molecule type" value="Genomic_DNA"/>
</dbReference>
<feature type="domain" description="Lipid/polyisoprenoid-binding YceI-like" evidence="3">
    <location>
        <begin position="5"/>
        <end position="182"/>
    </location>
</feature>
<keyword evidence="5" id="KW-1185">Reference proteome</keyword>
<evidence type="ECO:0000256" key="1">
    <source>
        <dbReference type="ARBA" id="ARBA00008812"/>
    </source>
</evidence>
<evidence type="ECO:0000313" key="4">
    <source>
        <dbReference type="EMBL" id="MFF4217503.1"/>
    </source>
</evidence>
<feature type="compositionally biased region" description="Basic and acidic residues" evidence="2">
    <location>
        <begin position="184"/>
        <end position="215"/>
    </location>
</feature>
<reference evidence="4 5" key="1">
    <citation type="submission" date="2024-10" db="EMBL/GenBank/DDBJ databases">
        <title>The Natural Products Discovery Center: Release of the First 8490 Sequenced Strains for Exploring Actinobacteria Biosynthetic Diversity.</title>
        <authorList>
            <person name="Kalkreuter E."/>
            <person name="Kautsar S.A."/>
            <person name="Yang D."/>
            <person name="Bader C.D."/>
            <person name="Teijaro C.N."/>
            <person name="Fluegel L."/>
            <person name="Davis C.M."/>
            <person name="Simpson J.R."/>
            <person name="Lauterbach L."/>
            <person name="Steele A.D."/>
            <person name="Gui C."/>
            <person name="Meng S."/>
            <person name="Li G."/>
            <person name="Viehrig K."/>
            <person name="Ye F."/>
            <person name="Su P."/>
            <person name="Kiefer A.F."/>
            <person name="Nichols A."/>
            <person name="Cepeda A.J."/>
            <person name="Yan W."/>
            <person name="Fan B."/>
            <person name="Jiang Y."/>
            <person name="Adhikari A."/>
            <person name="Zheng C.-J."/>
            <person name="Schuster L."/>
            <person name="Cowan T.M."/>
            <person name="Smanski M.J."/>
            <person name="Chevrette M.G."/>
            <person name="De Carvalho L.P.S."/>
            <person name="Shen B."/>
        </authorList>
    </citation>
    <scope>NUCLEOTIDE SEQUENCE [LARGE SCALE GENOMIC DNA]</scope>
    <source>
        <strain evidence="4 5">NPDC001650</strain>
    </source>
</reference>
<evidence type="ECO:0000313" key="5">
    <source>
        <dbReference type="Proteomes" id="UP001602123"/>
    </source>
</evidence>
<dbReference type="Pfam" id="PF04264">
    <property type="entry name" value="YceI"/>
    <property type="match status" value="1"/>
</dbReference>
<dbReference type="RefSeq" id="WP_388627207.1">
    <property type="nucleotide sequence ID" value="NZ_JBIAUT010000004.1"/>
</dbReference>
<comment type="similarity">
    <text evidence="1">Belongs to the UPF0312 family.</text>
</comment>
<gene>
    <name evidence="4" type="ORF">ACFYZM_14660</name>
</gene>
<comment type="caution">
    <text evidence="4">The sequence shown here is derived from an EMBL/GenBank/DDBJ whole genome shotgun (WGS) entry which is preliminary data.</text>
</comment>
<dbReference type="InterPro" id="IPR007372">
    <property type="entry name" value="Lipid/polyisoprenoid-bd_YceI"/>
</dbReference>
<name>A0ABW6TY54_9ACTN</name>
<proteinExistence type="inferred from homology"/>
<feature type="compositionally biased region" description="Acidic residues" evidence="2">
    <location>
        <begin position="216"/>
        <end position="229"/>
    </location>
</feature>
<protein>
    <submittedName>
        <fullName evidence="4">YceI family protein</fullName>
    </submittedName>
</protein>
<sequence>MGVTRWFFEPGHTGAEFRARHMMVTYVRGQLKNVRGSLEVDPADPEKARVEAVVDATQVYTGQEQRDAHLRSADFFACDTHPEWTFTGTSVHQVSATEFEVTGDLTIRGTTRPVTFDVTYLGQWDTPWWEDGRDAGPRRRAGFTATARLNRQDFGVSWNDVVDRGGVVVSDMVDVTVDVEAVLEEGRPDEAGPGKPRTEKVQAEDGQPEEARGEDDRPEEDRAEDDQPEEAWPQAV</sequence>
<dbReference type="SMART" id="SM00867">
    <property type="entry name" value="YceI"/>
    <property type="match status" value="1"/>
</dbReference>
<dbReference type="Proteomes" id="UP001602123">
    <property type="component" value="Unassembled WGS sequence"/>
</dbReference>
<organism evidence="4 5">
    <name type="scientific">Streptomyces nondiastaticus</name>
    <dbReference type="NCBI Taxonomy" id="3154512"/>
    <lineage>
        <taxon>Bacteria</taxon>
        <taxon>Bacillati</taxon>
        <taxon>Actinomycetota</taxon>
        <taxon>Actinomycetes</taxon>
        <taxon>Kitasatosporales</taxon>
        <taxon>Streptomycetaceae</taxon>
        <taxon>Streptomyces</taxon>
    </lineage>
</organism>
<dbReference type="PANTHER" id="PTHR34406">
    <property type="entry name" value="PROTEIN YCEI"/>
    <property type="match status" value="1"/>
</dbReference>
<dbReference type="InterPro" id="IPR036761">
    <property type="entry name" value="TTHA0802/YceI-like_sf"/>
</dbReference>
<feature type="region of interest" description="Disordered" evidence="2">
    <location>
        <begin position="184"/>
        <end position="236"/>
    </location>
</feature>